<dbReference type="InterPro" id="IPR015424">
    <property type="entry name" value="PyrdxlP-dep_Trfase"/>
</dbReference>
<proteinExistence type="predicted"/>
<dbReference type="InterPro" id="IPR015421">
    <property type="entry name" value="PyrdxlP-dep_Trfase_major"/>
</dbReference>
<dbReference type="InterPro" id="IPR000192">
    <property type="entry name" value="Aminotrans_V_dom"/>
</dbReference>
<organism evidence="3 4">
    <name type="scientific">Draconibacterium halophilum</name>
    <dbReference type="NCBI Taxonomy" id="2706887"/>
    <lineage>
        <taxon>Bacteria</taxon>
        <taxon>Pseudomonadati</taxon>
        <taxon>Bacteroidota</taxon>
        <taxon>Bacteroidia</taxon>
        <taxon>Marinilabiliales</taxon>
        <taxon>Prolixibacteraceae</taxon>
        <taxon>Draconibacterium</taxon>
    </lineage>
</organism>
<keyword evidence="3" id="KW-0032">Aminotransferase</keyword>
<dbReference type="SUPFAM" id="SSF53383">
    <property type="entry name" value="PLP-dependent transferases"/>
    <property type="match status" value="1"/>
</dbReference>
<feature type="domain" description="Aminotransferase class V" evidence="2">
    <location>
        <begin position="49"/>
        <end position="442"/>
    </location>
</feature>
<dbReference type="Gene3D" id="3.90.1150.10">
    <property type="entry name" value="Aspartate Aminotransferase, domain 1"/>
    <property type="match status" value="1"/>
</dbReference>
<dbReference type="Gene3D" id="3.40.640.10">
    <property type="entry name" value="Type I PLP-dependent aspartate aminotransferase-like (Major domain)"/>
    <property type="match status" value="1"/>
</dbReference>
<dbReference type="PANTHER" id="PTHR43586:SF8">
    <property type="entry name" value="CYSTEINE DESULFURASE 1, CHLOROPLASTIC"/>
    <property type="match status" value="1"/>
</dbReference>
<evidence type="ECO:0000259" key="2">
    <source>
        <dbReference type="Pfam" id="PF00266"/>
    </source>
</evidence>
<dbReference type="KEGG" id="drc:G0Q07_17715"/>
<keyword evidence="1" id="KW-0663">Pyridoxal phosphate</keyword>
<dbReference type="EMBL" id="CP048409">
    <property type="protein sequence ID" value="QIA09429.1"/>
    <property type="molecule type" value="Genomic_DNA"/>
</dbReference>
<dbReference type="Proteomes" id="UP000474630">
    <property type="component" value="Chromosome"/>
</dbReference>
<dbReference type="AlphaFoldDB" id="A0A6C0RH58"/>
<dbReference type="GO" id="GO:0008483">
    <property type="term" value="F:transaminase activity"/>
    <property type="evidence" value="ECO:0007669"/>
    <property type="project" value="UniProtKB-KW"/>
</dbReference>
<gene>
    <name evidence="3" type="ORF">G0Q07_17715</name>
</gene>
<evidence type="ECO:0000313" key="3">
    <source>
        <dbReference type="EMBL" id="QIA09429.1"/>
    </source>
</evidence>
<protein>
    <submittedName>
        <fullName evidence="3">Aminotransferase class V-fold PLP-dependent enzyme</fullName>
    </submittedName>
</protein>
<dbReference type="PANTHER" id="PTHR43586">
    <property type="entry name" value="CYSTEINE DESULFURASE"/>
    <property type="match status" value="1"/>
</dbReference>
<evidence type="ECO:0000313" key="4">
    <source>
        <dbReference type="Proteomes" id="UP000474630"/>
    </source>
</evidence>
<keyword evidence="3" id="KW-0808">Transferase</keyword>
<dbReference type="RefSeq" id="WP_163348400.1">
    <property type="nucleotide sequence ID" value="NZ_CP048409.1"/>
</dbReference>
<keyword evidence="4" id="KW-1185">Reference proteome</keyword>
<dbReference type="Pfam" id="PF00266">
    <property type="entry name" value="Aminotran_5"/>
    <property type="match status" value="1"/>
</dbReference>
<dbReference type="InterPro" id="IPR015422">
    <property type="entry name" value="PyrdxlP-dep_Trfase_small"/>
</dbReference>
<reference evidence="3 4" key="1">
    <citation type="submission" date="2020-02" db="EMBL/GenBank/DDBJ databases">
        <title>Genome sequencing for Draconibacterium sp. strain M1.</title>
        <authorList>
            <person name="Park S.-J."/>
        </authorList>
    </citation>
    <scope>NUCLEOTIDE SEQUENCE [LARGE SCALE GENOMIC DNA]</scope>
    <source>
        <strain evidence="3 4">M1</strain>
    </source>
</reference>
<name>A0A6C0RH58_9BACT</name>
<sequence length="491" mass="55701">MGSLEKYFEKFRNNIVGIDQEFETPYGKMKINYGDWIASGRLYRPIECKITDELGPYVGNTHTETSETGIRMTHAYHKSHQLIKQHVNAGSKDIIITAGFGMTAVINKFQRILGLKYCGKVAGKTCIAEREKPVVFLTHMEHHSNQTSWYETNADVVVVEPGEGLLVDSNNLRKALKEYKDRPFKIGSFTACSNVTGVRTPYHEMAKIMHEYGGVCFIDFAASAPYNEINMHPEDPMEKLDAVMFSPHKFLGGPGSSGVIVFDASMYKNTVPDNPGGGTVDWTNPWGKYKYVDDIEAREDGGTPGFLQSIRTALCFELKNQMGIENIRKREEELLERAFKGLDTVKGLIILADNVRDRLGVISFFVEGIHYNLLVRLLNDKYGIQTRGGCACAGTYGHFLLEVSLEQSEEITDKINHGDLSEKPGWVRWSLHPTMTNNEVDTMITALNDIVTNIDEYQKDYVYANRSNVFWHKDEKNDEELLKRWFTLENE</sequence>
<evidence type="ECO:0000256" key="1">
    <source>
        <dbReference type="ARBA" id="ARBA00022898"/>
    </source>
</evidence>
<accession>A0A6C0RH58</accession>